<dbReference type="Proteomes" id="UP000030588">
    <property type="component" value="Unassembled WGS sequence"/>
</dbReference>
<gene>
    <name evidence="1" type="ORF">NG54_12775</name>
</gene>
<dbReference type="STRING" id="363870.NG54_12775"/>
<proteinExistence type="predicted"/>
<comment type="caution">
    <text evidence="1">The sequence shown here is derived from an EMBL/GenBank/DDBJ whole genome shotgun (WGS) entry which is preliminary data.</text>
</comment>
<evidence type="ECO:0008006" key="3">
    <source>
        <dbReference type="Google" id="ProtNLM"/>
    </source>
</evidence>
<protein>
    <recommendedName>
        <fullName evidence="3">Abortive phage infection protein</fullName>
    </recommendedName>
</protein>
<reference evidence="1 2" key="1">
    <citation type="submission" date="2014-10" db="EMBL/GenBank/DDBJ databases">
        <title>Draft genome of phytase producing Bacillus ginsengihumi strain M2.11.</title>
        <authorList>
            <person name="Toymentseva A."/>
            <person name="Boulygina E.A."/>
            <person name="Kazakov S.V."/>
            <person name="Kayumov I."/>
            <person name="Suleimanova A.D."/>
            <person name="Mardanova A.M."/>
            <person name="Maria S.N."/>
            <person name="Sergey M.Y."/>
            <person name="Sharipova M.R."/>
        </authorList>
    </citation>
    <scope>NUCLEOTIDE SEQUENCE [LARGE SCALE GENOMIC DNA]</scope>
    <source>
        <strain evidence="1 2">M2.11</strain>
    </source>
</reference>
<evidence type="ECO:0000313" key="2">
    <source>
        <dbReference type="Proteomes" id="UP000030588"/>
    </source>
</evidence>
<dbReference type="EMBL" id="JRUN01000039">
    <property type="protein sequence ID" value="KHD84876.1"/>
    <property type="molecule type" value="Genomic_DNA"/>
</dbReference>
<name>A0A0A6VBC9_9BACI</name>
<accession>A0A0A6VBC9</accession>
<dbReference type="RefSeq" id="WP_035355185.1">
    <property type="nucleotide sequence ID" value="NZ_JRUN01000039.1"/>
</dbReference>
<dbReference type="AlphaFoldDB" id="A0A0A6VBC9"/>
<dbReference type="OrthoDB" id="2455488at2"/>
<sequence length="64" mass="7674">MTEEEMKDLIEKLRKGEIQEFLNKKEDFLTFREVLVSQEDFKHFKGIAQHGGNVIYQYLQIPRS</sequence>
<evidence type="ECO:0000313" key="1">
    <source>
        <dbReference type="EMBL" id="KHD84876.1"/>
    </source>
</evidence>
<organism evidence="1 2">
    <name type="scientific">Heyndrickxia ginsengihumi</name>
    <dbReference type="NCBI Taxonomy" id="363870"/>
    <lineage>
        <taxon>Bacteria</taxon>
        <taxon>Bacillati</taxon>
        <taxon>Bacillota</taxon>
        <taxon>Bacilli</taxon>
        <taxon>Bacillales</taxon>
        <taxon>Bacillaceae</taxon>
        <taxon>Heyndrickxia</taxon>
    </lineage>
</organism>